<dbReference type="SUPFAM" id="SSF48498">
    <property type="entry name" value="Tetracyclin repressor-like, C-terminal domain"/>
    <property type="match status" value="1"/>
</dbReference>
<protein>
    <submittedName>
        <fullName evidence="6">TetR family transcriptional regulator</fullName>
    </submittedName>
</protein>
<dbReference type="RefSeq" id="WP_153664137.1">
    <property type="nucleotide sequence ID" value="NZ_JAAIKR010000010.1"/>
</dbReference>
<dbReference type="SUPFAM" id="SSF46689">
    <property type="entry name" value="Homeodomain-like"/>
    <property type="match status" value="1"/>
</dbReference>
<evidence type="ECO:0000256" key="2">
    <source>
        <dbReference type="ARBA" id="ARBA00023125"/>
    </source>
</evidence>
<comment type="caution">
    <text evidence="6">The sequence shown here is derived from an EMBL/GenBank/DDBJ whole genome shotgun (WGS) entry which is preliminary data.</text>
</comment>
<dbReference type="PRINTS" id="PR00455">
    <property type="entry name" value="HTHTETR"/>
</dbReference>
<reference evidence="6 7" key="1">
    <citation type="submission" date="2020-02" db="EMBL/GenBank/DDBJ databases">
        <title>Shewanella WXL01 sp. nov., a marine bacterium isolated from green algae in Luhuitou Fringing Reef (Northern South China Sea).</title>
        <authorList>
            <person name="Wang X."/>
        </authorList>
    </citation>
    <scope>NUCLEOTIDE SEQUENCE [LARGE SCALE GENOMIC DNA]</scope>
    <source>
        <strain evidence="6 7">MCCC 1A01895</strain>
    </source>
</reference>
<dbReference type="InterPro" id="IPR001647">
    <property type="entry name" value="HTH_TetR"/>
</dbReference>
<dbReference type="Gene3D" id="1.10.357.10">
    <property type="entry name" value="Tetracycline Repressor, domain 2"/>
    <property type="match status" value="1"/>
</dbReference>
<dbReference type="InterPro" id="IPR011075">
    <property type="entry name" value="TetR_C"/>
</dbReference>
<keyword evidence="2 4" id="KW-0238">DNA-binding</keyword>
<dbReference type="Pfam" id="PF00440">
    <property type="entry name" value="TetR_N"/>
    <property type="match status" value="1"/>
</dbReference>
<dbReference type="PANTHER" id="PTHR47506:SF6">
    <property type="entry name" value="HTH-TYPE TRANSCRIPTIONAL REPRESSOR NEMR"/>
    <property type="match status" value="1"/>
</dbReference>
<keyword evidence="7" id="KW-1185">Reference proteome</keyword>
<proteinExistence type="predicted"/>
<evidence type="ECO:0000259" key="5">
    <source>
        <dbReference type="PROSITE" id="PS50977"/>
    </source>
</evidence>
<dbReference type="Proteomes" id="UP000811844">
    <property type="component" value="Unassembled WGS sequence"/>
</dbReference>
<evidence type="ECO:0000313" key="7">
    <source>
        <dbReference type="Proteomes" id="UP000811844"/>
    </source>
</evidence>
<keyword evidence="1" id="KW-0805">Transcription regulation</keyword>
<evidence type="ECO:0000256" key="3">
    <source>
        <dbReference type="ARBA" id="ARBA00023163"/>
    </source>
</evidence>
<organism evidence="6 7">
    <name type="scientific">Shewanella intestini</name>
    <dbReference type="NCBI Taxonomy" id="2017544"/>
    <lineage>
        <taxon>Bacteria</taxon>
        <taxon>Pseudomonadati</taxon>
        <taxon>Pseudomonadota</taxon>
        <taxon>Gammaproteobacteria</taxon>
        <taxon>Alteromonadales</taxon>
        <taxon>Shewanellaceae</taxon>
        <taxon>Shewanella</taxon>
    </lineage>
</organism>
<feature type="DNA-binding region" description="H-T-H motif" evidence="4">
    <location>
        <begin position="56"/>
        <end position="75"/>
    </location>
</feature>
<dbReference type="EMBL" id="JAAIKR010000010">
    <property type="protein sequence ID" value="MBR9728551.1"/>
    <property type="molecule type" value="Genomic_DNA"/>
</dbReference>
<accession>A0ABS5I3E7</accession>
<dbReference type="Pfam" id="PF16925">
    <property type="entry name" value="TetR_C_13"/>
    <property type="match status" value="1"/>
</dbReference>
<dbReference type="InterPro" id="IPR009057">
    <property type="entry name" value="Homeodomain-like_sf"/>
</dbReference>
<evidence type="ECO:0000256" key="4">
    <source>
        <dbReference type="PROSITE-ProRule" id="PRU00335"/>
    </source>
</evidence>
<evidence type="ECO:0000313" key="6">
    <source>
        <dbReference type="EMBL" id="MBR9728551.1"/>
    </source>
</evidence>
<name>A0ABS5I3E7_9GAMM</name>
<dbReference type="PANTHER" id="PTHR47506">
    <property type="entry name" value="TRANSCRIPTIONAL REGULATORY PROTEIN"/>
    <property type="match status" value="1"/>
</dbReference>
<sequence>MPHRAITMLSNSAASTMVQARRGRPPKDGRQRIDTRSELIQSGLAVLTEKGFVMSGIDLILKQVRVPKGSFYYYFASKEAFGLAVIDSYASFFAHKLDKHLLNDAFLPLERIEQFAQSAIEAMARFEFNRGCLVGNLGQEVDQLPESFRPVLIDIFASWQLRLQQCLDAAIDAGQVAATANTQQLAEFFWIGWEGAVSRARLVKSAAPLRHYVDCFIAGLPVDKTLDQINSL</sequence>
<dbReference type="InterPro" id="IPR036271">
    <property type="entry name" value="Tet_transcr_reg_TetR-rel_C_sf"/>
</dbReference>
<keyword evidence="3" id="KW-0804">Transcription</keyword>
<gene>
    <name evidence="6" type="ORF">G3R48_11245</name>
</gene>
<feature type="domain" description="HTH tetR-type" evidence="5">
    <location>
        <begin position="33"/>
        <end position="93"/>
    </location>
</feature>
<evidence type="ECO:0000256" key="1">
    <source>
        <dbReference type="ARBA" id="ARBA00023015"/>
    </source>
</evidence>
<dbReference type="PROSITE" id="PS50977">
    <property type="entry name" value="HTH_TETR_2"/>
    <property type="match status" value="1"/>
</dbReference>